<dbReference type="InterPro" id="IPR036890">
    <property type="entry name" value="HATPase_C_sf"/>
</dbReference>
<dbReference type="InterPro" id="IPR000014">
    <property type="entry name" value="PAS"/>
</dbReference>
<keyword evidence="3" id="KW-0597">Phosphoprotein</keyword>
<dbReference type="PRINTS" id="PR00344">
    <property type="entry name" value="BCTRLSENSOR"/>
</dbReference>
<dbReference type="NCBIfam" id="TIGR00229">
    <property type="entry name" value="sensory_box"/>
    <property type="match status" value="1"/>
</dbReference>
<evidence type="ECO:0000259" key="9">
    <source>
        <dbReference type="PROSITE" id="PS50113"/>
    </source>
</evidence>
<dbReference type="OrthoDB" id="9766459at2"/>
<dbReference type="PROSITE" id="PS50113">
    <property type="entry name" value="PAC"/>
    <property type="match status" value="1"/>
</dbReference>
<dbReference type="InterPro" id="IPR036097">
    <property type="entry name" value="HisK_dim/P_sf"/>
</dbReference>
<evidence type="ECO:0000256" key="2">
    <source>
        <dbReference type="ARBA" id="ARBA00012438"/>
    </source>
</evidence>
<keyword evidence="11" id="KW-1185">Reference proteome</keyword>
<keyword evidence="4" id="KW-0808">Transferase</keyword>
<dbReference type="InterPro" id="IPR003661">
    <property type="entry name" value="HisK_dim/P_dom"/>
</dbReference>
<evidence type="ECO:0000256" key="5">
    <source>
        <dbReference type="ARBA" id="ARBA00022777"/>
    </source>
</evidence>
<dbReference type="Pfam" id="PF02518">
    <property type="entry name" value="HATPase_c"/>
    <property type="match status" value="1"/>
</dbReference>
<dbReference type="Gene3D" id="1.10.287.130">
    <property type="match status" value="1"/>
</dbReference>
<accession>A0A3R9NSZ8</accession>
<feature type="domain" description="PAS" evidence="8">
    <location>
        <begin position="542"/>
        <end position="597"/>
    </location>
</feature>
<evidence type="ECO:0000256" key="6">
    <source>
        <dbReference type="SAM" id="Coils"/>
    </source>
</evidence>
<organism evidence="10 11">
    <name type="scientific">Hymenobacter perfusus</name>
    <dbReference type="NCBI Taxonomy" id="1236770"/>
    <lineage>
        <taxon>Bacteria</taxon>
        <taxon>Pseudomonadati</taxon>
        <taxon>Bacteroidota</taxon>
        <taxon>Cytophagia</taxon>
        <taxon>Cytophagales</taxon>
        <taxon>Hymenobacteraceae</taxon>
        <taxon>Hymenobacter</taxon>
    </lineage>
</organism>
<dbReference type="SUPFAM" id="SSF55874">
    <property type="entry name" value="ATPase domain of HSP90 chaperone/DNA topoisomerase II/histidine kinase"/>
    <property type="match status" value="1"/>
</dbReference>
<gene>
    <name evidence="10" type="ORF">EI293_16940</name>
</gene>
<dbReference type="CDD" id="cd00130">
    <property type="entry name" value="PAS"/>
    <property type="match status" value="2"/>
</dbReference>
<dbReference type="PROSITE" id="PS50109">
    <property type="entry name" value="HIS_KIN"/>
    <property type="match status" value="1"/>
</dbReference>
<dbReference type="FunFam" id="3.30.450.20:FF:000099">
    <property type="entry name" value="Sensory box sensor histidine kinase"/>
    <property type="match status" value="1"/>
</dbReference>
<evidence type="ECO:0000259" key="7">
    <source>
        <dbReference type="PROSITE" id="PS50109"/>
    </source>
</evidence>
<dbReference type="Gene3D" id="3.30.565.10">
    <property type="entry name" value="Histidine kinase-like ATPase, C-terminal domain"/>
    <property type="match status" value="1"/>
</dbReference>
<dbReference type="InterPro" id="IPR004358">
    <property type="entry name" value="Sig_transdc_His_kin-like_C"/>
</dbReference>
<dbReference type="SMART" id="SM00387">
    <property type="entry name" value="HATPase_c"/>
    <property type="match status" value="1"/>
</dbReference>
<evidence type="ECO:0000256" key="4">
    <source>
        <dbReference type="ARBA" id="ARBA00022679"/>
    </source>
</evidence>
<dbReference type="InterPro" id="IPR005467">
    <property type="entry name" value="His_kinase_dom"/>
</dbReference>
<evidence type="ECO:0000313" key="10">
    <source>
        <dbReference type="EMBL" id="RSK41113.1"/>
    </source>
</evidence>
<dbReference type="EC" id="2.7.13.3" evidence="2"/>
<dbReference type="SMART" id="SM00388">
    <property type="entry name" value="HisKA"/>
    <property type="match status" value="1"/>
</dbReference>
<dbReference type="AlphaFoldDB" id="A0A3R9NSZ8"/>
<protein>
    <recommendedName>
        <fullName evidence="2">histidine kinase</fullName>
        <ecNumber evidence="2">2.7.13.3</ecNumber>
    </recommendedName>
</protein>
<dbReference type="InterPro" id="IPR001610">
    <property type="entry name" value="PAC"/>
</dbReference>
<dbReference type="CDD" id="cd00082">
    <property type="entry name" value="HisKA"/>
    <property type="match status" value="1"/>
</dbReference>
<dbReference type="SMART" id="SM00091">
    <property type="entry name" value="PAS"/>
    <property type="match status" value="4"/>
</dbReference>
<dbReference type="RefSeq" id="WP_125439736.1">
    <property type="nucleotide sequence ID" value="NZ_RWIU01000006.1"/>
</dbReference>
<dbReference type="Proteomes" id="UP000270291">
    <property type="component" value="Unassembled WGS sequence"/>
</dbReference>
<feature type="domain" description="Histidine kinase" evidence="7">
    <location>
        <begin position="706"/>
        <end position="920"/>
    </location>
</feature>
<feature type="domain" description="PAC" evidence="9">
    <location>
        <begin position="615"/>
        <end position="667"/>
    </location>
</feature>
<evidence type="ECO:0000256" key="3">
    <source>
        <dbReference type="ARBA" id="ARBA00022553"/>
    </source>
</evidence>
<dbReference type="GO" id="GO:0000155">
    <property type="term" value="F:phosphorelay sensor kinase activity"/>
    <property type="evidence" value="ECO:0007669"/>
    <property type="project" value="InterPro"/>
</dbReference>
<evidence type="ECO:0000259" key="8">
    <source>
        <dbReference type="PROSITE" id="PS50112"/>
    </source>
</evidence>
<dbReference type="SUPFAM" id="SSF55785">
    <property type="entry name" value="PYP-like sensor domain (PAS domain)"/>
    <property type="match status" value="5"/>
</dbReference>
<dbReference type="PROSITE" id="PS50112">
    <property type="entry name" value="PAS"/>
    <property type="match status" value="1"/>
</dbReference>
<sequence length="920" mass="103904">MTDYAALLPVFNALPGANLLITPQLLIEAVSNDYLAATLTRREQLVGLSVFDALPDHPAAAQAPSAGRELRASLEQVLATGQPHTMLQQGYAIPNPHAPGRFMQRYWQPRNLPIHDEQGQLRHILHTLTDVTEQAQERGNFYQIFEHTPAAICIQRGPEHHYEYANLAYQAFFPGRQLLGRTVAEALPETVEAGIVALLDRVYQTGETYFGHELPLMVDQPNGQPPRQMYFTFTYQAYRENGEIVGISTFAYDVAEQVILRQRAEQERTTALAAIRRQVEEREMFYQVFEQTPALVQLLRQPGHRIAYVNPAYQALFPGHQLIGRDLGEALPELATQGFVALLDGVYQTGETYVGVEVPLNLAATLTHPAGTYYFNFTYQAYREQGRIAGVSVFAYNVTEQVLARRQREAERLRLHEVFAQAPVAICVFEGPDYVLDVVNQPMSQMLGRPLPQLLGQPFFEAMPELADQGLRFLLDEVRRTGVPFVAREQEIRLARHQPHETGLFDFVYQPLHDEYNEVSAIICVATEVTTQVAARRVVEQREESFRLMADNAPAMLWVTDPDGYCTYLNQPWYAFTGQTEAEALGMGWVSAVHPEDAPAAGQAFIEANAHRIPFHCLYRLRRHDGHYRWAVDSGQPRFTQDGEFAGIVGTVIDVHEQKLAELALQRLTLKLRNSRDKAQALNTELQATNGQLVRTNVDLDNFIYTASHDLKAPITNIEGLLYMLRDELPADLQANEAAHLMALMQDSVERFKRTIEHLTDVSRLQQEHDQPVTEVVLREVIEDVQLDLAPLQQQVGGQVELHVEDCSTIMFSPKNLRSVVYNLLSNAFKYHHPDRTPQVRISCRAEGSYQILEVQDNGLGIEQGREDQLFAMFQRLHTHVEGSGIGLYMVKRMVENVGGNITVQSQPGEGSVFSVYFKR</sequence>
<dbReference type="Pfam" id="PF08447">
    <property type="entry name" value="PAS_3"/>
    <property type="match status" value="1"/>
</dbReference>
<name>A0A3R9NSZ8_9BACT</name>
<keyword evidence="6" id="KW-0175">Coiled coil</keyword>
<proteinExistence type="predicted"/>
<dbReference type="SMART" id="SM00086">
    <property type="entry name" value="PAC"/>
    <property type="match status" value="4"/>
</dbReference>
<dbReference type="InterPro" id="IPR013655">
    <property type="entry name" value="PAS_fold_3"/>
</dbReference>
<keyword evidence="5" id="KW-0418">Kinase</keyword>
<dbReference type="InterPro" id="IPR000700">
    <property type="entry name" value="PAS-assoc_C"/>
</dbReference>
<dbReference type="InterPro" id="IPR035965">
    <property type="entry name" value="PAS-like_dom_sf"/>
</dbReference>
<dbReference type="Pfam" id="PF00512">
    <property type="entry name" value="HisKA"/>
    <property type="match status" value="1"/>
</dbReference>
<dbReference type="InterPro" id="IPR052162">
    <property type="entry name" value="Sensor_kinase/Photoreceptor"/>
</dbReference>
<reference evidence="10 11" key="1">
    <citation type="submission" date="2018-12" db="EMBL/GenBank/DDBJ databases">
        <authorList>
            <person name="Feng G."/>
            <person name="Zhu H."/>
        </authorList>
    </citation>
    <scope>NUCLEOTIDE SEQUENCE [LARGE SCALE GENOMIC DNA]</scope>
    <source>
        <strain evidence="10 11">LMG 26000</strain>
    </source>
</reference>
<dbReference type="EMBL" id="RWIU01000006">
    <property type="protein sequence ID" value="RSK41113.1"/>
    <property type="molecule type" value="Genomic_DNA"/>
</dbReference>
<dbReference type="InterPro" id="IPR003594">
    <property type="entry name" value="HATPase_dom"/>
</dbReference>
<dbReference type="PANTHER" id="PTHR43304:SF1">
    <property type="entry name" value="PAC DOMAIN-CONTAINING PROTEIN"/>
    <property type="match status" value="1"/>
</dbReference>
<dbReference type="SUPFAM" id="SSF47384">
    <property type="entry name" value="Homodimeric domain of signal transducing histidine kinase"/>
    <property type="match status" value="1"/>
</dbReference>
<evidence type="ECO:0000256" key="1">
    <source>
        <dbReference type="ARBA" id="ARBA00000085"/>
    </source>
</evidence>
<dbReference type="InterPro" id="IPR013656">
    <property type="entry name" value="PAS_4"/>
</dbReference>
<dbReference type="Gene3D" id="3.30.450.20">
    <property type="entry name" value="PAS domain"/>
    <property type="match status" value="5"/>
</dbReference>
<dbReference type="Pfam" id="PF08448">
    <property type="entry name" value="PAS_4"/>
    <property type="match status" value="4"/>
</dbReference>
<feature type="coiled-coil region" evidence="6">
    <location>
        <begin position="665"/>
        <end position="692"/>
    </location>
</feature>
<comment type="caution">
    <text evidence="10">The sequence shown here is derived from an EMBL/GenBank/DDBJ whole genome shotgun (WGS) entry which is preliminary data.</text>
</comment>
<comment type="catalytic activity">
    <reaction evidence="1">
        <text>ATP + protein L-histidine = ADP + protein N-phospho-L-histidine.</text>
        <dbReference type="EC" id="2.7.13.3"/>
    </reaction>
</comment>
<evidence type="ECO:0000313" key="11">
    <source>
        <dbReference type="Proteomes" id="UP000270291"/>
    </source>
</evidence>
<dbReference type="PANTHER" id="PTHR43304">
    <property type="entry name" value="PHYTOCHROME-LIKE PROTEIN CPH1"/>
    <property type="match status" value="1"/>
</dbReference>